<dbReference type="Proteomes" id="UP000559626">
    <property type="component" value="Unassembled WGS sequence"/>
</dbReference>
<sequence length="170" mass="17360">MKKKTPRPAKFWPTLGFAALAGSRATSAPAFLSQYLSHQALSPALAKSPLRFFARPGVTIALELLVAGEIVGDKMPSAPDRTVPQQLATRTASGALVGATLYKAKGGNALVGALVGGLGTVAATYATWWLRTQASQQFNLDSGLVGAGEDALVLAAGTALAKAQGPTTAQ</sequence>
<keyword evidence="3" id="KW-1185">Reference proteome</keyword>
<feature type="chain" id="PRO_5031281640" evidence="1">
    <location>
        <begin position="19"/>
        <end position="170"/>
    </location>
</feature>
<evidence type="ECO:0000313" key="3">
    <source>
        <dbReference type="Proteomes" id="UP000559626"/>
    </source>
</evidence>
<reference evidence="2 3" key="1">
    <citation type="submission" date="2020-04" db="EMBL/GenBank/DDBJ databases">
        <title>Hymenobacter polaris sp. nov., isolated from Arctic soil.</title>
        <authorList>
            <person name="Dahal R.H."/>
        </authorList>
    </citation>
    <scope>NUCLEOTIDE SEQUENCE [LARGE SCALE GENOMIC DNA]</scope>
    <source>
        <strain evidence="2 3">RP-2-7</strain>
    </source>
</reference>
<evidence type="ECO:0000313" key="2">
    <source>
        <dbReference type="EMBL" id="NML67528.1"/>
    </source>
</evidence>
<dbReference type="EMBL" id="JABBGH010000003">
    <property type="protein sequence ID" value="NML67528.1"/>
    <property type="molecule type" value="Genomic_DNA"/>
</dbReference>
<feature type="signal peptide" evidence="1">
    <location>
        <begin position="1"/>
        <end position="18"/>
    </location>
</feature>
<keyword evidence="1" id="KW-0732">Signal</keyword>
<gene>
    <name evidence="2" type="ORF">HHL22_20190</name>
</gene>
<organism evidence="2 3">
    <name type="scientific">Hymenobacter polaris</name>
    <dbReference type="NCBI Taxonomy" id="2682546"/>
    <lineage>
        <taxon>Bacteria</taxon>
        <taxon>Pseudomonadati</taxon>
        <taxon>Bacteroidota</taxon>
        <taxon>Cytophagia</taxon>
        <taxon>Cytophagales</taxon>
        <taxon>Hymenobacteraceae</taxon>
        <taxon>Hymenobacter</taxon>
    </lineage>
</organism>
<name>A0A7Y0FP15_9BACT</name>
<proteinExistence type="predicted"/>
<dbReference type="RefSeq" id="WP_169533186.1">
    <property type="nucleotide sequence ID" value="NZ_JABBGH010000003.1"/>
</dbReference>
<comment type="caution">
    <text evidence="2">The sequence shown here is derived from an EMBL/GenBank/DDBJ whole genome shotgun (WGS) entry which is preliminary data.</text>
</comment>
<evidence type="ECO:0000256" key="1">
    <source>
        <dbReference type="SAM" id="SignalP"/>
    </source>
</evidence>
<protein>
    <submittedName>
        <fullName evidence="2">DUF4126 domain-containing protein</fullName>
    </submittedName>
</protein>
<accession>A0A7Y0FP15</accession>
<dbReference type="AlphaFoldDB" id="A0A7Y0FP15"/>